<protein>
    <submittedName>
        <fullName evidence="8">Uncharacterized protein</fullName>
    </submittedName>
</protein>
<comment type="similarity">
    <text evidence="2">Belongs to the CD36 family.</text>
</comment>
<evidence type="ECO:0000256" key="4">
    <source>
        <dbReference type="ARBA" id="ARBA00022692"/>
    </source>
</evidence>
<evidence type="ECO:0000256" key="6">
    <source>
        <dbReference type="ARBA" id="ARBA00023136"/>
    </source>
</evidence>
<reference evidence="8" key="1">
    <citation type="submission" date="2021-12" db="EMBL/GenBank/DDBJ databases">
        <authorList>
            <person name="King R."/>
        </authorList>
    </citation>
    <scope>NUCLEOTIDE SEQUENCE</scope>
</reference>
<keyword evidence="6" id="KW-0472">Membrane</keyword>
<keyword evidence="7" id="KW-0325">Glycoprotein</keyword>
<accession>A0A9N9QYC0</accession>
<keyword evidence="5" id="KW-1133">Transmembrane helix</keyword>
<dbReference type="GO" id="GO:0005044">
    <property type="term" value="F:scavenger receptor activity"/>
    <property type="evidence" value="ECO:0007669"/>
    <property type="project" value="TreeGrafter"/>
</dbReference>
<name>A0A9N9QYC0_9NEOP</name>
<evidence type="ECO:0000256" key="2">
    <source>
        <dbReference type="ARBA" id="ARBA00010532"/>
    </source>
</evidence>
<keyword evidence="3" id="KW-1003">Cell membrane</keyword>
<organism evidence="8 9">
    <name type="scientific">Diatraea saccharalis</name>
    <name type="common">sugarcane borer</name>
    <dbReference type="NCBI Taxonomy" id="40085"/>
    <lineage>
        <taxon>Eukaryota</taxon>
        <taxon>Metazoa</taxon>
        <taxon>Ecdysozoa</taxon>
        <taxon>Arthropoda</taxon>
        <taxon>Hexapoda</taxon>
        <taxon>Insecta</taxon>
        <taxon>Pterygota</taxon>
        <taxon>Neoptera</taxon>
        <taxon>Endopterygota</taxon>
        <taxon>Lepidoptera</taxon>
        <taxon>Glossata</taxon>
        <taxon>Ditrysia</taxon>
        <taxon>Pyraloidea</taxon>
        <taxon>Crambidae</taxon>
        <taxon>Crambinae</taxon>
        <taxon>Diatraea</taxon>
    </lineage>
</organism>
<evidence type="ECO:0000256" key="3">
    <source>
        <dbReference type="ARBA" id="ARBA00022475"/>
    </source>
</evidence>
<dbReference type="AlphaFoldDB" id="A0A9N9QYC0"/>
<dbReference type="GO" id="GO:0005886">
    <property type="term" value="C:plasma membrane"/>
    <property type="evidence" value="ECO:0007669"/>
    <property type="project" value="UniProtKB-SubCell"/>
</dbReference>
<dbReference type="OrthoDB" id="514335at2759"/>
<dbReference type="PANTHER" id="PTHR11923:SF93">
    <property type="entry name" value="GH07959P-RELATED"/>
    <property type="match status" value="1"/>
</dbReference>
<gene>
    <name evidence="8" type="ORF">DIATSA_LOCUS3848</name>
</gene>
<proteinExistence type="inferred from homology"/>
<evidence type="ECO:0000313" key="9">
    <source>
        <dbReference type="Proteomes" id="UP001153714"/>
    </source>
</evidence>
<comment type="subcellular location">
    <subcellularLocation>
        <location evidence="1">Cell membrane</location>
    </subcellularLocation>
</comment>
<dbReference type="Proteomes" id="UP001153714">
    <property type="component" value="Chromosome 14"/>
</dbReference>
<dbReference type="EMBL" id="OU893345">
    <property type="protein sequence ID" value="CAG9785850.1"/>
    <property type="molecule type" value="Genomic_DNA"/>
</dbReference>
<evidence type="ECO:0000256" key="1">
    <source>
        <dbReference type="ARBA" id="ARBA00004236"/>
    </source>
</evidence>
<reference evidence="8" key="2">
    <citation type="submission" date="2022-10" db="EMBL/GenBank/DDBJ databases">
        <authorList>
            <consortium name="ENA_rothamsted_submissions"/>
            <consortium name="culmorum"/>
            <person name="King R."/>
        </authorList>
    </citation>
    <scope>NUCLEOTIDE SEQUENCE</scope>
</reference>
<dbReference type="Pfam" id="PF01130">
    <property type="entry name" value="CD36"/>
    <property type="match status" value="1"/>
</dbReference>
<dbReference type="PANTHER" id="PTHR11923">
    <property type="entry name" value="SCAVENGER RECEPTOR CLASS B TYPE-1 SR-B1"/>
    <property type="match status" value="1"/>
</dbReference>
<evidence type="ECO:0000313" key="8">
    <source>
        <dbReference type="EMBL" id="CAG9785850.1"/>
    </source>
</evidence>
<sequence length="259" mass="29513">MRGRTPRWRWLVAGGGALLAVAALGSALAWSLIFDSVLASQMELSPSSRSFKEWEAPSVPLYFEIFLYNWTNAAEFPEEKPNLVQLGPYRFREHRRHVNVTWHKNNDSIAYRTLRSWIFDPTSNGTLQDNITTLNVIAASAVFRSRFWGFFQQKGLSMGLAMFGQKVSVSKTARELLFDGYEDPLLDLAKSLPPSTTGGAPPVDRFGWFYERNNSMDTEGHMEVTTGKTRGTLPGQILRWNYLDRLPYYEGECSKVRQE</sequence>
<dbReference type="GO" id="GO:0005737">
    <property type="term" value="C:cytoplasm"/>
    <property type="evidence" value="ECO:0007669"/>
    <property type="project" value="TreeGrafter"/>
</dbReference>
<keyword evidence="4" id="KW-0812">Transmembrane</keyword>
<keyword evidence="9" id="KW-1185">Reference proteome</keyword>
<evidence type="ECO:0000256" key="5">
    <source>
        <dbReference type="ARBA" id="ARBA00022989"/>
    </source>
</evidence>
<evidence type="ECO:0000256" key="7">
    <source>
        <dbReference type="ARBA" id="ARBA00023180"/>
    </source>
</evidence>
<dbReference type="InterPro" id="IPR002159">
    <property type="entry name" value="CD36_fam"/>
</dbReference>